<evidence type="ECO:0000313" key="3">
    <source>
        <dbReference type="Proteomes" id="UP001597145"/>
    </source>
</evidence>
<sequence length="72" mass="8118">MVELWPYLGVFAPFIHPLYVLSMAVVQRVCGVPKADVTEWVKDQAARKRLTDFIRALRGLPGSEKHDPPEDG</sequence>
<keyword evidence="3" id="KW-1185">Reference proteome</keyword>
<keyword evidence="1" id="KW-0472">Membrane</keyword>
<protein>
    <submittedName>
        <fullName evidence="2">Uncharacterized protein</fullName>
    </submittedName>
</protein>
<accession>A0ABW4FKC7</accession>
<keyword evidence="1" id="KW-0812">Transmembrane</keyword>
<comment type="caution">
    <text evidence="2">The sequence shown here is derived from an EMBL/GenBank/DDBJ whole genome shotgun (WGS) entry which is preliminary data.</text>
</comment>
<name>A0ABW4FKC7_9PSEU</name>
<proteinExistence type="predicted"/>
<keyword evidence="1" id="KW-1133">Transmembrane helix</keyword>
<gene>
    <name evidence="2" type="ORF">ACFSCY_16460</name>
</gene>
<dbReference type="EMBL" id="JBHUCP010000009">
    <property type="protein sequence ID" value="MFD1531033.1"/>
    <property type="molecule type" value="Genomic_DNA"/>
</dbReference>
<reference evidence="3" key="1">
    <citation type="journal article" date="2019" name="Int. J. Syst. Evol. Microbiol.">
        <title>The Global Catalogue of Microorganisms (GCM) 10K type strain sequencing project: providing services to taxonomists for standard genome sequencing and annotation.</title>
        <authorList>
            <consortium name="The Broad Institute Genomics Platform"/>
            <consortium name="The Broad Institute Genome Sequencing Center for Infectious Disease"/>
            <person name="Wu L."/>
            <person name="Ma J."/>
        </authorList>
    </citation>
    <scope>NUCLEOTIDE SEQUENCE [LARGE SCALE GENOMIC DNA]</scope>
    <source>
        <strain evidence="3">JCM 12165</strain>
    </source>
</reference>
<dbReference type="Proteomes" id="UP001597145">
    <property type="component" value="Unassembled WGS sequence"/>
</dbReference>
<evidence type="ECO:0000256" key="1">
    <source>
        <dbReference type="SAM" id="Phobius"/>
    </source>
</evidence>
<dbReference type="RefSeq" id="WP_343971232.1">
    <property type="nucleotide sequence ID" value="NZ_BAAAJG010000002.1"/>
</dbReference>
<feature type="transmembrane region" description="Helical" evidence="1">
    <location>
        <begin position="6"/>
        <end position="26"/>
    </location>
</feature>
<evidence type="ECO:0000313" key="2">
    <source>
        <dbReference type="EMBL" id="MFD1531033.1"/>
    </source>
</evidence>
<organism evidence="2 3">
    <name type="scientific">Pseudonocardia aurantiaca</name>
    <dbReference type="NCBI Taxonomy" id="75290"/>
    <lineage>
        <taxon>Bacteria</taxon>
        <taxon>Bacillati</taxon>
        <taxon>Actinomycetota</taxon>
        <taxon>Actinomycetes</taxon>
        <taxon>Pseudonocardiales</taxon>
        <taxon>Pseudonocardiaceae</taxon>
        <taxon>Pseudonocardia</taxon>
    </lineage>
</organism>